<dbReference type="EMBL" id="OB793242">
    <property type="protein sequence ID" value="CAD7426651.1"/>
    <property type="molecule type" value="Genomic_DNA"/>
</dbReference>
<sequence length="167" mass="17859">MMALRDVKADTLCTWEHSQHMQHVKKTNISILTIPSSDTYDGTSLAKRESGNSLRVPFVGQFNSIILVVIYTTLLHLLFLGMSDDVAGATFMAAATSSPELFINSVGTFITEGDIGVGTIVGSAVFNILAVPACCGLFAGQVSSRGQLGRFSGERGRVEKNTQWGEG</sequence>
<dbReference type="InterPro" id="IPR004837">
    <property type="entry name" value="NaCa_Exmemb"/>
</dbReference>
<dbReference type="GO" id="GO:0008273">
    <property type="term" value="F:calcium, potassium:sodium antiporter activity"/>
    <property type="evidence" value="ECO:0007669"/>
    <property type="project" value="TreeGrafter"/>
</dbReference>
<proteinExistence type="inferred from homology"/>
<evidence type="ECO:0000256" key="1">
    <source>
        <dbReference type="ARBA" id="ARBA00004141"/>
    </source>
</evidence>
<feature type="transmembrane region" description="Helical" evidence="8">
    <location>
        <begin position="62"/>
        <end position="82"/>
    </location>
</feature>
<evidence type="ECO:0000256" key="4">
    <source>
        <dbReference type="ARBA" id="ARBA00022568"/>
    </source>
</evidence>
<evidence type="ECO:0000256" key="8">
    <source>
        <dbReference type="SAM" id="Phobius"/>
    </source>
</evidence>
<keyword evidence="4" id="KW-0109">Calcium transport</keyword>
<feature type="domain" description="Sodium/calcium exchanger membrane region" evidence="9">
    <location>
        <begin position="79"/>
        <end position="142"/>
    </location>
</feature>
<organism evidence="10">
    <name type="scientific">Timema monikensis</name>
    <dbReference type="NCBI Taxonomy" id="170555"/>
    <lineage>
        <taxon>Eukaryota</taxon>
        <taxon>Metazoa</taxon>
        <taxon>Ecdysozoa</taxon>
        <taxon>Arthropoda</taxon>
        <taxon>Hexapoda</taxon>
        <taxon>Insecta</taxon>
        <taxon>Pterygota</taxon>
        <taxon>Neoptera</taxon>
        <taxon>Polyneoptera</taxon>
        <taxon>Phasmatodea</taxon>
        <taxon>Timematodea</taxon>
        <taxon>Timematoidea</taxon>
        <taxon>Timematidae</taxon>
        <taxon>Timema</taxon>
    </lineage>
</organism>
<reference evidence="10" key="1">
    <citation type="submission" date="2020-11" db="EMBL/GenBank/DDBJ databases">
        <authorList>
            <person name="Tran Van P."/>
        </authorList>
    </citation>
    <scope>NUCLEOTIDE SEQUENCE</scope>
</reference>
<name>A0A7R9E5V0_9NEOP</name>
<keyword evidence="4" id="KW-0406">Ion transport</keyword>
<dbReference type="GO" id="GO:0005886">
    <property type="term" value="C:plasma membrane"/>
    <property type="evidence" value="ECO:0007669"/>
    <property type="project" value="TreeGrafter"/>
</dbReference>
<protein>
    <recommendedName>
        <fullName evidence="9">Sodium/calcium exchanger membrane region domain-containing protein</fullName>
    </recommendedName>
</protein>
<evidence type="ECO:0000259" key="9">
    <source>
        <dbReference type="Pfam" id="PF01699"/>
    </source>
</evidence>
<evidence type="ECO:0000256" key="5">
    <source>
        <dbReference type="ARBA" id="ARBA00022692"/>
    </source>
</evidence>
<keyword evidence="3" id="KW-0050">Antiport</keyword>
<dbReference type="GO" id="GO:0006874">
    <property type="term" value="P:intracellular calcium ion homeostasis"/>
    <property type="evidence" value="ECO:0007669"/>
    <property type="project" value="TreeGrafter"/>
</dbReference>
<keyword evidence="4" id="KW-0106">Calcium</keyword>
<dbReference type="PANTHER" id="PTHR10846">
    <property type="entry name" value="SODIUM/POTASSIUM/CALCIUM EXCHANGER"/>
    <property type="match status" value="1"/>
</dbReference>
<keyword evidence="4" id="KW-0813">Transport</keyword>
<evidence type="ECO:0000256" key="6">
    <source>
        <dbReference type="ARBA" id="ARBA00022989"/>
    </source>
</evidence>
<evidence type="ECO:0000313" key="10">
    <source>
        <dbReference type="EMBL" id="CAD7426651.1"/>
    </source>
</evidence>
<dbReference type="Gene3D" id="1.20.1420.30">
    <property type="entry name" value="NCX, central ion-binding region"/>
    <property type="match status" value="1"/>
</dbReference>
<evidence type="ECO:0000256" key="7">
    <source>
        <dbReference type="ARBA" id="ARBA00023136"/>
    </source>
</evidence>
<comment type="subcellular location">
    <subcellularLocation>
        <location evidence="1">Membrane</location>
        <topology evidence="1">Multi-pass membrane protein</topology>
    </subcellularLocation>
</comment>
<dbReference type="Pfam" id="PF01699">
    <property type="entry name" value="Na_Ca_ex"/>
    <property type="match status" value="1"/>
</dbReference>
<keyword evidence="5 8" id="KW-0812">Transmembrane</keyword>
<dbReference type="GO" id="GO:0005262">
    <property type="term" value="F:calcium channel activity"/>
    <property type="evidence" value="ECO:0007669"/>
    <property type="project" value="TreeGrafter"/>
</dbReference>
<comment type="similarity">
    <text evidence="2">Belongs to the Ca(2+):cation antiporter (CaCA) (TC 2.A.19) family. SLC24A subfamily.</text>
</comment>
<dbReference type="PANTHER" id="PTHR10846:SF73">
    <property type="entry name" value="SODIUM_CALCIUM EXCHANGER MEMBRANE REGION DOMAIN-CONTAINING PROTEIN"/>
    <property type="match status" value="1"/>
</dbReference>
<accession>A0A7R9E5V0</accession>
<gene>
    <name evidence="10" type="ORF">TMSB3V08_LOCUS3527</name>
</gene>
<keyword evidence="7 8" id="KW-0472">Membrane</keyword>
<keyword evidence="6 8" id="KW-1133">Transmembrane helix</keyword>
<dbReference type="AlphaFoldDB" id="A0A7R9E5V0"/>
<feature type="transmembrane region" description="Helical" evidence="8">
    <location>
        <begin position="115"/>
        <end position="140"/>
    </location>
</feature>
<dbReference type="InterPro" id="IPR004481">
    <property type="entry name" value="K/Na/Ca-exchanger"/>
</dbReference>
<evidence type="ECO:0000256" key="2">
    <source>
        <dbReference type="ARBA" id="ARBA00005364"/>
    </source>
</evidence>
<evidence type="ECO:0000256" key="3">
    <source>
        <dbReference type="ARBA" id="ARBA00022449"/>
    </source>
</evidence>
<dbReference type="InterPro" id="IPR044880">
    <property type="entry name" value="NCX_ion-bd_dom_sf"/>
</dbReference>